<dbReference type="EMBL" id="JAFNEN010002125">
    <property type="protein sequence ID" value="KAG8173040.1"/>
    <property type="molecule type" value="Genomic_DNA"/>
</dbReference>
<evidence type="ECO:0000313" key="1">
    <source>
        <dbReference type="EMBL" id="KAG8173040.1"/>
    </source>
</evidence>
<dbReference type="Proteomes" id="UP000827092">
    <property type="component" value="Unassembled WGS sequence"/>
</dbReference>
<gene>
    <name evidence="1" type="ORF">JTE90_025023</name>
</gene>
<evidence type="ECO:0000313" key="2">
    <source>
        <dbReference type="Proteomes" id="UP000827092"/>
    </source>
</evidence>
<sequence>MLTQVLVAVGGKDVRSILFNCLRRIMTHDVAEIISLSGKALPGYGSKHPFLQIELCKVLFVHKVQRMGILRH</sequence>
<dbReference type="AlphaFoldDB" id="A0AAV6TM55"/>
<protein>
    <submittedName>
        <fullName evidence="1">Uncharacterized protein</fullName>
    </submittedName>
</protein>
<accession>A0AAV6TM55</accession>
<keyword evidence="2" id="KW-1185">Reference proteome</keyword>
<organism evidence="1 2">
    <name type="scientific">Oedothorax gibbosus</name>
    <dbReference type="NCBI Taxonomy" id="931172"/>
    <lineage>
        <taxon>Eukaryota</taxon>
        <taxon>Metazoa</taxon>
        <taxon>Ecdysozoa</taxon>
        <taxon>Arthropoda</taxon>
        <taxon>Chelicerata</taxon>
        <taxon>Arachnida</taxon>
        <taxon>Araneae</taxon>
        <taxon>Araneomorphae</taxon>
        <taxon>Entelegynae</taxon>
        <taxon>Araneoidea</taxon>
        <taxon>Linyphiidae</taxon>
        <taxon>Erigoninae</taxon>
        <taxon>Oedothorax</taxon>
    </lineage>
</organism>
<comment type="caution">
    <text evidence="1">The sequence shown here is derived from an EMBL/GenBank/DDBJ whole genome shotgun (WGS) entry which is preliminary data.</text>
</comment>
<proteinExistence type="predicted"/>
<name>A0AAV6TM55_9ARAC</name>
<reference evidence="1 2" key="1">
    <citation type="journal article" date="2022" name="Nat. Ecol. Evol.">
        <title>A masculinizing supergene underlies an exaggerated male reproductive morph in a spider.</title>
        <authorList>
            <person name="Hendrickx F."/>
            <person name="De Corte Z."/>
            <person name="Sonet G."/>
            <person name="Van Belleghem S.M."/>
            <person name="Kostlbacher S."/>
            <person name="Vangestel C."/>
        </authorList>
    </citation>
    <scope>NUCLEOTIDE SEQUENCE [LARGE SCALE GENOMIC DNA]</scope>
    <source>
        <strain evidence="1">W744_W776</strain>
    </source>
</reference>